<keyword evidence="2 5" id="KW-0812">Transmembrane</keyword>
<evidence type="ECO:0000256" key="4">
    <source>
        <dbReference type="ARBA" id="ARBA00023136"/>
    </source>
</evidence>
<feature type="transmembrane region" description="Helical" evidence="5">
    <location>
        <begin position="123"/>
        <end position="147"/>
    </location>
</feature>
<dbReference type="GO" id="GO:0015035">
    <property type="term" value="F:protein-disulfide reductase activity"/>
    <property type="evidence" value="ECO:0007669"/>
    <property type="project" value="InterPro"/>
</dbReference>
<dbReference type="RefSeq" id="WP_184148557.1">
    <property type="nucleotide sequence ID" value="NZ_JACHFM010000002.1"/>
</dbReference>
<evidence type="ECO:0000256" key="2">
    <source>
        <dbReference type="ARBA" id="ARBA00022692"/>
    </source>
</evidence>
<evidence type="ECO:0000256" key="5">
    <source>
        <dbReference type="SAM" id="Phobius"/>
    </source>
</evidence>
<proteinExistence type="predicted"/>
<comment type="subcellular location">
    <subcellularLocation>
        <location evidence="1">Membrane</location>
        <topology evidence="1">Multi-pass membrane protein</topology>
    </subcellularLocation>
</comment>
<sequence length="157" mass="16357">MNTLQLRALGPTLGSLALLLGAYGFQYIGGLQPCHLCLLQRAPHGIAILIGILILAWPVRGFALLAGLVVLAGAVIAGYHVGVEQHWWAGPASCTSAAPVTGDPGALLDQILATPTVLCDAIAWSWLGISMAGWNAIASLVLGWLWFRAYASSSASQ</sequence>
<accession>A0A840SSG1</accession>
<keyword evidence="7" id="KW-1185">Reference proteome</keyword>
<protein>
    <submittedName>
        <fullName evidence="6">Disulfide bond formation protein DsbB</fullName>
    </submittedName>
</protein>
<gene>
    <name evidence="6" type="ORF">HNP73_002078</name>
</gene>
<dbReference type="InterPro" id="IPR023380">
    <property type="entry name" value="DsbB-like_sf"/>
</dbReference>
<dbReference type="InterPro" id="IPR024199">
    <property type="entry name" value="Uncharacterised_DsbB"/>
</dbReference>
<feature type="transmembrane region" description="Helical" evidence="5">
    <location>
        <begin position="40"/>
        <end position="57"/>
    </location>
</feature>
<keyword evidence="3 5" id="KW-1133">Transmembrane helix</keyword>
<feature type="transmembrane region" description="Helical" evidence="5">
    <location>
        <begin position="62"/>
        <end position="81"/>
    </location>
</feature>
<dbReference type="AlphaFoldDB" id="A0A840SSG1"/>
<dbReference type="EMBL" id="JACHFM010000002">
    <property type="protein sequence ID" value="MBB5222142.1"/>
    <property type="molecule type" value="Genomic_DNA"/>
</dbReference>
<dbReference type="GO" id="GO:0006457">
    <property type="term" value="P:protein folding"/>
    <property type="evidence" value="ECO:0007669"/>
    <property type="project" value="InterPro"/>
</dbReference>
<dbReference type="Pfam" id="PF02600">
    <property type="entry name" value="DsbB"/>
    <property type="match status" value="1"/>
</dbReference>
<dbReference type="SUPFAM" id="SSF158442">
    <property type="entry name" value="DsbB-like"/>
    <property type="match status" value="1"/>
</dbReference>
<evidence type="ECO:0000256" key="1">
    <source>
        <dbReference type="ARBA" id="ARBA00004141"/>
    </source>
</evidence>
<dbReference type="Proteomes" id="UP000549457">
    <property type="component" value="Unassembled WGS sequence"/>
</dbReference>
<dbReference type="Gene3D" id="1.20.1550.10">
    <property type="entry name" value="DsbB-like"/>
    <property type="match status" value="1"/>
</dbReference>
<evidence type="ECO:0000313" key="6">
    <source>
        <dbReference type="EMBL" id="MBB5222142.1"/>
    </source>
</evidence>
<dbReference type="PIRSF" id="PIRSF033913">
    <property type="entry name" value="S-S_format_DsbB"/>
    <property type="match status" value="1"/>
</dbReference>
<name>A0A840SSG1_9RHOB</name>
<keyword evidence="4 5" id="KW-0472">Membrane</keyword>
<evidence type="ECO:0000256" key="3">
    <source>
        <dbReference type="ARBA" id="ARBA00022989"/>
    </source>
</evidence>
<evidence type="ECO:0000313" key="7">
    <source>
        <dbReference type="Proteomes" id="UP000549457"/>
    </source>
</evidence>
<dbReference type="GO" id="GO:0016020">
    <property type="term" value="C:membrane"/>
    <property type="evidence" value="ECO:0007669"/>
    <property type="project" value="UniProtKB-SubCell"/>
</dbReference>
<reference evidence="6 7" key="1">
    <citation type="submission" date="2020-08" db="EMBL/GenBank/DDBJ databases">
        <title>Genomic Encyclopedia of Type Strains, Phase IV (KMG-IV): sequencing the most valuable type-strain genomes for metagenomic binning, comparative biology and taxonomic classification.</title>
        <authorList>
            <person name="Goeker M."/>
        </authorList>
    </citation>
    <scope>NUCLEOTIDE SEQUENCE [LARGE SCALE GENOMIC DNA]</scope>
    <source>
        <strain evidence="6 7">DSM 101730</strain>
    </source>
</reference>
<dbReference type="InterPro" id="IPR003752">
    <property type="entry name" value="DiS_bond_form_DsbB/BdbC"/>
</dbReference>
<comment type="caution">
    <text evidence="6">The sequence shown here is derived from an EMBL/GenBank/DDBJ whole genome shotgun (WGS) entry which is preliminary data.</text>
</comment>
<organism evidence="6 7">
    <name type="scientific">Amaricoccus macauensis</name>
    <dbReference type="NCBI Taxonomy" id="57001"/>
    <lineage>
        <taxon>Bacteria</taxon>
        <taxon>Pseudomonadati</taxon>
        <taxon>Pseudomonadota</taxon>
        <taxon>Alphaproteobacteria</taxon>
        <taxon>Rhodobacterales</taxon>
        <taxon>Paracoccaceae</taxon>
        <taxon>Amaricoccus</taxon>
    </lineage>
</organism>